<dbReference type="NCBIfam" id="TIGR04183">
    <property type="entry name" value="Por_Secre_tail"/>
    <property type="match status" value="1"/>
</dbReference>
<name>A0ABX1WJU3_9FLAO</name>
<evidence type="ECO:0000256" key="1">
    <source>
        <dbReference type="ARBA" id="ARBA00022729"/>
    </source>
</evidence>
<keyword evidence="1" id="KW-0732">Signal</keyword>
<evidence type="ECO:0000313" key="4">
    <source>
        <dbReference type="Proteomes" id="UP000580344"/>
    </source>
</evidence>
<gene>
    <name evidence="3" type="ORF">HMH06_03320</name>
</gene>
<comment type="caution">
    <text evidence="3">The sequence shown here is derived from an EMBL/GenBank/DDBJ whole genome shotgun (WGS) entry which is preliminary data.</text>
</comment>
<dbReference type="Proteomes" id="UP000580344">
    <property type="component" value="Unassembled WGS sequence"/>
</dbReference>
<feature type="domain" description="Secretion system C-terminal sorting" evidence="2">
    <location>
        <begin position="27"/>
        <end position="88"/>
    </location>
</feature>
<evidence type="ECO:0000259" key="2">
    <source>
        <dbReference type="Pfam" id="PF18962"/>
    </source>
</evidence>
<dbReference type="PROSITE" id="PS51257">
    <property type="entry name" value="PROKAR_LIPOPROTEIN"/>
    <property type="match status" value="1"/>
</dbReference>
<dbReference type="InterPro" id="IPR026444">
    <property type="entry name" value="Secre_tail"/>
</dbReference>
<organism evidence="3 4">
    <name type="scientific">Empedobacter stercoris</name>
    <dbReference type="NCBI Taxonomy" id="1628248"/>
    <lineage>
        <taxon>Bacteria</taxon>
        <taxon>Pseudomonadati</taxon>
        <taxon>Bacteroidota</taxon>
        <taxon>Flavobacteriia</taxon>
        <taxon>Flavobacteriales</taxon>
        <taxon>Weeksellaceae</taxon>
        <taxon>Empedobacter</taxon>
    </lineage>
</organism>
<keyword evidence="4" id="KW-1185">Reference proteome</keyword>
<evidence type="ECO:0000313" key="3">
    <source>
        <dbReference type="EMBL" id="NOJ74880.1"/>
    </source>
</evidence>
<dbReference type="Pfam" id="PF18962">
    <property type="entry name" value="Por_Secre_tail"/>
    <property type="match status" value="1"/>
</dbReference>
<proteinExistence type="predicted"/>
<dbReference type="EMBL" id="JABFOQ010000004">
    <property type="protein sequence ID" value="NOJ74880.1"/>
    <property type="molecule type" value="Genomic_DNA"/>
</dbReference>
<protein>
    <submittedName>
        <fullName evidence="3">T9SS type A sorting domain-containing protein</fullName>
    </submittedName>
</protein>
<accession>A0ABX1WJU3</accession>
<reference evidence="3 4" key="1">
    <citation type="submission" date="2020-05" db="EMBL/GenBank/DDBJ databases">
        <title>Tigecycline resistant gene in Empedobacter stercoris.</title>
        <authorList>
            <person name="Chen Y."/>
            <person name="Cheng Y."/>
            <person name="Zhou K."/>
        </authorList>
    </citation>
    <scope>NUCLEOTIDE SEQUENCE [LARGE SCALE GENOMIC DNA]</scope>
    <source>
        <strain evidence="3 4">ES202</strain>
    </source>
</reference>
<sequence length="90" mass="10177">MLFPAVKSIPIWYLCSWSSCLYIFFTNPTTDIIQIKTKGNLTSSVVYNLQGQIVLKSTKNEIDVSHLPNGIYILKTLIDGKEATKKIIKK</sequence>